<dbReference type="HOGENOM" id="CLU_2639652_0_0_1"/>
<proteinExistence type="predicted"/>
<name>A0A0C2WIM8_SERVB</name>
<dbReference type="EMBL" id="KN824307">
    <property type="protein sequence ID" value="KIM26233.1"/>
    <property type="molecule type" value="Genomic_DNA"/>
</dbReference>
<keyword evidence="2" id="KW-1185">Reference proteome</keyword>
<evidence type="ECO:0000313" key="2">
    <source>
        <dbReference type="Proteomes" id="UP000054097"/>
    </source>
</evidence>
<evidence type="ECO:0000313" key="1">
    <source>
        <dbReference type="EMBL" id="KIM26233.1"/>
    </source>
</evidence>
<reference evidence="2" key="2">
    <citation type="submission" date="2015-01" db="EMBL/GenBank/DDBJ databases">
        <title>Evolutionary Origins and Diversification of the Mycorrhizal Mutualists.</title>
        <authorList>
            <consortium name="DOE Joint Genome Institute"/>
            <consortium name="Mycorrhizal Genomics Consortium"/>
            <person name="Kohler A."/>
            <person name="Kuo A."/>
            <person name="Nagy L.G."/>
            <person name="Floudas D."/>
            <person name="Copeland A."/>
            <person name="Barry K.W."/>
            <person name="Cichocki N."/>
            <person name="Veneault-Fourrey C."/>
            <person name="LaButti K."/>
            <person name="Lindquist E.A."/>
            <person name="Lipzen A."/>
            <person name="Lundell T."/>
            <person name="Morin E."/>
            <person name="Murat C."/>
            <person name="Riley R."/>
            <person name="Ohm R."/>
            <person name="Sun H."/>
            <person name="Tunlid A."/>
            <person name="Henrissat B."/>
            <person name="Grigoriev I.V."/>
            <person name="Hibbett D.S."/>
            <person name="Martin F."/>
        </authorList>
    </citation>
    <scope>NUCLEOTIDE SEQUENCE [LARGE SCALE GENOMIC DNA]</scope>
    <source>
        <strain evidence="2">MAFF 305830</strain>
    </source>
</reference>
<organism evidence="1 2">
    <name type="scientific">Serendipita vermifera MAFF 305830</name>
    <dbReference type="NCBI Taxonomy" id="933852"/>
    <lineage>
        <taxon>Eukaryota</taxon>
        <taxon>Fungi</taxon>
        <taxon>Dikarya</taxon>
        <taxon>Basidiomycota</taxon>
        <taxon>Agaricomycotina</taxon>
        <taxon>Agaricomycetes</taxon>
        <taxon>Sebacinales</taxon>
        <taxon>Serendipitaceae</taxon>
        <taxon>Serendipita</taxon>
    </lineage>
</organism>
<gene>
    <name evidence="1" type="ORF">M408DRAFT_330630</name>
</gene>
<reference evidence="1 2" key="1">
    <citation type="submission" date="2014-04" db="EMBL/GenBank/DDBJ databases">
        <authorList>
            <consortium name="DOE Joint Genome Institute"/>
            <person name="Kuo A."/>
            <person name="Zuccaro A."/>
            <person name="Kohler A."/>
            <person name="Nagy L.G."/>
            <person name="Floudas D."/>
            <person name="Copeland A."/>
            <person name="Barry K.W."/>
            <person name="Cichocki N."/>
            <person name="Veneault-Fourrey C."/>
            <person name="LaButti K."/>
            <person name="Lindquist E.A."/>
            <person name="Lipzen A."/>
            <person name="Lundell T."/>
            <person name="Morin E."/>
            <person name="Murat C."/>
            <person name="Sun H."/>
            <person name="Tunlid A."/>
            <person name="Henrissat B."/>
            <person name="Grigoriev I.V."/>
            <person name="Hibbett D.S."/>
            <person name="Martin F."/>
            <person name="Nordberg H.P."/>
            <person name="Cantor M.N."/>
            <person name="Hua S.X."/>
        </authorList>
    </citation>
    <scope>NUCLEOTIDE SEQUENCE [LARGE SCALE GENOMIC DNA]</scope>
    <source>
        <strain evidence="1 2">MAFF 305830</strain>
    </source>
</reference>
<accession>A0A0C2WIM8</accession>
<dbReference type="Proteomes" id="UP000054097">
    <property type="component" value="Unassembled WGS sequence"/>
</dbReference>
<protein>
    <submittedName>
        <fullName evidence="1">Uncharacterized protein</fullName>
    </submittedName>
</protein>
<dbReference type="AlphaFoldDB" id="A0A0C2WIM8"/>
<sequence>MEVPNIKEEATAYSASLLRVSEGCHQVQSNNKFAQATPPKGMPVYVSELVWLNFLVNDLVGSKKMQFISSGNFKAAF</sequence>